<evidence type="ECO:0000313" key="3">
    <source>
        <dbReference type="Proteomes" id="UP000247498"/>
    </source>
</evidence>
<organism evidence="2 3">
    <name type="scientific">Raphidocelis subcapitata</name>
    <dbReference type="NCBI Taxonomy" id="307507"/>
    <lineage>
        <taxon>Eukaryota</taxon>
        <taxon>Viridiplantae</taxon>
        <taxon>Chlorophyta</taxon>
        <taxon>core chlorophytes</taxon>
        <taxon>Chlorophyceae</taxon>
        <taxon>CS clade</taxon>
        <taxon>Sphaeropleales</taxon>
        <taxon>Selenastraceae</taxon>
        <taxon>Raphidocelis</taxon>
    </lineage>
</organism>
<proteinExistence type="predicted"/>
<sequence length="795" mass="76186">MEGLPGPALQAVLAAAGPDAAGALRLAGRAAAAAAADALPGLSFTVTPATTRADVDAWLRATRRLAHAPRLTVRVAGAAPAAALDALLARVAARGAPRVLVLRAAGPHGAGASVPAACLGRVGRGTAALRLSGVALSADGAAPAAALLEPLAAAASSLRHLDLGAAWACGAPLQDASAALAALRALPQLRSLRAALPAPSLAAPPAALAGLVASAGPVRAQLRDAAAGALAAVLPLRGLRTLALTGLPDVWADGNRAAAADEEEPALPATFAALGDACAAAMPGLRRLRVGLAGGWAMRWGGRMEAAPAGDDGAFGSEEEEKEEEEEGDCDGGCANGGRLALREIEAVAAFAPRRGAAAPAAAAAPADLRARLLAALAPYCGAGAGAAAAVTALSLSMPLGDVPGLEAALSALPALRSARLAVMATPSAGAAPLDALAAAAAAGAPGLRELALLPGTGPAALSPSTLVPLLGAAPRLRALRLVGALAPAAGASAADAWAALAAAPALARLAVHNVAASRLELPAAALPACLEEVDLRGIRLTAPGATASAAAPGRAGPPAARPALRRVSLVGCDVDDVAAVGLSGPAVRSAVVANTRLRGAGWGGAARAWPALASLRASADDGDGAGGAGAAAGSGGLLAALPRFGALESLSVQRLPALDDGALAALAAPPRLRHLSASAAACALTADGAAGRLGDAAAAAAAVAGAGAPPRLRAVELHLPAAHLPRGVQALIAGGPPAPAAAPAPAPWWAAPAGAGGAPGGALAEALARALPGAGVCVRLTQSPLHRPAVVADC</sequence>
<feature type="region of interest" description="Disordered" evidence="1">
    <location>
        <begin position="307"/>
        <end position="333"/>
    </location>
</feature>
<dbReference type="EMBL" id="BDRX01000021">
    <property type="protein sequence ID" value="GBF91041.1"/>
    <property type="molecule type" value="Genomic_DNA"/>
</dbReference>
<keyword evidence="3" id="KW-1185">Reference proteome</keyword>
<name>A0A2V0NTS5_9CHLO</name>
<evidence type="ECO:0000256" key="1">
    <source>
        <dbReference type="SAM" id="MobiDB-lite"/>
    </source>
</evidence>
<comment type="caution">
    <text evidence="2">The sequence shown here is derived from an EMBL/GenBank/DDBJ whole genome shotgun (WGS) entry which is preliminary data.</text>
</comment>
<dbReference type="AlphaFoldDB" id="A0A2V0NTS5"/>
<protein>
    <submittedName>
        <fullName evidence="2">Uncharacterized protein</fullName>
    </submittedName>
</protein>
<feature type="compositionally biased region" description="Acidic residues" evidence="1">
    <location>
        <begin position="317"/>
        <end position="330"/>
    </location>
</feature>
<dbReference type="Proteomes" id="UP000247498">
    <property type="component" value="Unassembled WGS sequence"/>
</dbReference>
<evidence type="ECO:0000313" key="2">
    <source>
        <dbReference type="EMBL" id="GBF91041.1"/>
    </source>
</evidence>
<gene>
    <name evidence="2" type="ORF">Rsub_03897</name>
</gene>
<accession>A0A2V0NTS5</accession>
<dbReference type="InParanoid" id="A0A2V0NTS5"/>
<reference evidence="2 3" key="1">
    <citation type="journal article" date="2018" name="Sci. Rep.">
        <title>Raphidocelis subcapitata (=Pseudokirchneriella subcapitata) provides an insight into genome evolution and environmental adaptations in the Sphaeropleales.</title>
        <authorList>
            <person name="Suzuki S."/>
            <person name="Yamaguchi H."/>
            <person name="Nakajima N."/>
            <person name="Kawachi M."/>
        </authorList>
    </citation>
    <scope>NUCLEOTIDE SEQUENCE [LARGE SCALE GENOMIC DNA]</scope>
    <source>
        <strain evidence="2 3">NIES-35</strain>
    </source>
</reference>